<evidence type="ECO:0000256" key="1">
    <source>
        <dbReference type="SAM" id="MobiDB-lite"/>
    </source>
</evidence>
<feature type="region of interest" description="Disordered" evidence="1">
    <location>
        <begin position="144"/>
        <end position="184"/>
    </location>
</feature>
<name>A0A9W4XQI0_9PLEO</name>
<feature type="domain" description="DUF7896" evidence="2">
    <location>
        <begin position="413"/>
        <end position="491"/>
    </location>
</feature>
<dbReference type="AlphaFoldDB" id="A0A9W4XQI0"/>
<dbReference type="PANTHER" id="PTHR42031">
    <property type="entry name" value="KEY LIME PATHOGENICITY PROTEIN"/>
    <property type="match status" value="1"/>
</dbReference>
<gene>
    <name evidence="3" type="ORF">PDIGIT_LOCUS1998</name>
</gene>
<feature type="compositionally biased region" description="Polar residues" evidence="1">
    <location>
        <begin position="497"/>
        <end position="518"/>
    </location>
</feature>
<feature type="compositionally biased region" description="Polar residues" evidence="1">
    <location>
        <begin position="163"/>
        <end position="173"/>
    </location>
</feature>
<protein>
    <recommendedName>
        <fullName evidence="2">DUF7896 domain-containing protein</fullName>
    </recommendedName>
</protein>
<evidence type="ECO:0000259" key="2">
    <source>
        <dbReference type="Pfam" id="PF25438"/>
    </source>
</evidence>
<evidence type="ECO:0000313" key="3">
    <source>
        <dbReference type="EMBL" id="CAI6278180.1"/>
    </source>
</evidence>
<dbReference type="OrthoDB" id="5377599at2759"/>
<proteinExistence type="predicted"/>
<feature type="compositionally biased region" description="Low complexity" evidence="1">
    <location>
        <begin position="297"/>
        <end position="316"/>
    </location>
</feature>
<dbReference type="Pfam" id="PF25438">
    <property type="entry name" value="DUF7896"/>
    <property type="match status" value="1"/>
</dbReference>
<dbReference type="InterPro" id="IPR057218">
    <property type="entry name" value="DUF7896"/>
</dbReference>
<evidence type="ECO:0000313" key="4">
    <source>
        <dbReference type="Proteomes" id="UP001152607"/>
    </source>
</evidence>
<feature type="compositionally biased region" description="Low complexity" evidence="1">
    <location>
        <begin position="174"/>
        <end position="184"/>
    </location>
</feature>
<dbReference type="PANTHER" id="PTHR42031:SF1">
    <property type="entry name" value="KEY LIME PATHOGENICITY PROTEIN"/>
    <property type="match status" value="1"/>
</dbReference>
<organism evidence="3 4">
    <name type="scientific">Periconia digitata</name>
    <dbReference type="NCBI Taxonomy" id="1303443"/>
    <lineage>
        <taxon>Eukaryota</taxon>
        <taxon>Fungi</taxon>
        <taxon>Dikarya</taxon>
        <taxon>Ascomycota</taxon>
        <taxon>Pezizomycotina</taxon>
        <taxon>Dothideomycetes</taxon>
        <taxon>Pleosporomycetidae</taxon>
        <taxon>Pleosporales</taxon>
        <taxon>Massarineae</taxon>
        <taxon>Periconiaceae</taxon>
        <taxon>Periconia</taxon>
    </lineage>
</organism>
<feature type="region of interest" description="Disordered" evidence="1">
    <location>
        <begin position="496"/>
        <end position="518"/>
    </location>
</feature>
<reference evidence="3" key="1">
    <citation type="submission" date="2023-01" db="EMBL/GenBank/DDBJ databases">
        <authorList>
            <person name="Van Ghelder C."/>
            <person name="Rancurel C."/>
        </authorList>
    </citation>
    <scope>NUCLEOTIDE SEQUENCE</scope>
    <source>
        <strain evidence="3">CNCM I-4278</strain>
    </source>
</reference>
<dbReference type="Proteomes" id="UP001152607">
    <property type="component" value="Unassembled WGS sequence"/>
</dbReference>
<feature type="region of interest" description="Disordered" evidence="1">
    <location>
        <begin position="286"/>
        <end position="330"/>
    </location>
</feature>
<accession>A0A9W4XQI0</accession>
<dbReference type="EMBL" id="CAOQHR010000001">
    <property type="protein sequence ID" value="CAI6278180.1"/>
    <property type="molecule type" value="Genomic_DNA"/>
</dbReference>
<feature type="region of interest" description="Disordered" evidence="1">
    <location>
        <begin position="455"/>
        <end position="480"/>
    </location>
</feature>
<comment type="caution">
    <text evidence="3">The sequence shown here is derived from an EMBL/GenBank/DDBJ whole genome shotgun (WGS) entry which is preliminary data.</text>
</comment>
<keyword evidence="4" id="KW-1185">Reference proteome</keyword>
<feature type="compositionally biased region" description="Basic residues" evidence="1">
    <location>
        <begin position="455"/>
        <end position="464"/>
    </location>
</feature>
<sequence>MATPYAATMEQLKLDFYARHSSLPEQTRQQLWLQTLSGQPVALQQVPRSMAYPHPDMLDFSTSQFGSMDRIQSAPPTSTMDPHLSIMDPNNTMLARSASTMTNWQPACDDQQSAYAIYSDSAPISEYSPSDYINNFIDPSNSASSSYPLSFPQQSPHLHVPLTPSTQWSPQMDPSTAPSTPSSTALMTPVIHSSNMSRQSSYNTSLFDDSSSMQFSDSSVFPILSEDGTVSFPIHAKTINHGVDNLHFLDQFTGSPSEAFPSSSSVPVFSSCTSAASAFALASSQNKPDLAEDMTRSASSSSESQTSIASSPSTGSRHVRRGREINAQAGRCRIAPKATLNDFKTESTPSNAQMVRIQSEDGSSKNVGVIAKAAYVRPQHPKIMCPHCNERPDGFRGTHELERHVARAHTAVRKGFICVDASPDKKFLANCKHCRNKKVYGAYYNAAAHLRRAHFHPRKRGRKGKHDEKRGGIGGGDDPPMDFLKQHWIRDIEVENKATTAQSPDSASSDNSNETADMNSYDTSVYDFNANPQSTNDAHMSMPMNVDTTQYFDFDSNSTANGNLCMPDSDVSYSSIMYTTNDPSLSSNDIENFQFDAHRL</sequence>